<evidence type="ECO:0000313" key="2">
    <source>
        <dbReference type="Proteomes" id="UP000798662"/>
    </source>
</evidence>
<proteinExistence type="predicted"/>
<organism evidence="1 2">
    <name type="scientific">Pyropia yezoensis</name>
    <name type="common">Susabi-nori</name>
    <name type="synonym">Porphyra yezoensis</name>
    <dbReference type="NCBI Taxonomy" id="2788"/>
    <lineage>
        <taxon>Eukaryota</taxon>
        <taxon>Rhodophyta</taxon>
        <taxon>Bangiophyceae</taxon>
        <taxon>Bangiales</taxon>
        <taxon>Bangiaceae</taxon>
        <taxon>Pyropia</taxon>
    </lineage>
</organism>
<sequence>METDNFNESVGCCEPHDACSLPLVCPFWRRTAKQATLQFFPRLCTSAHMSRTRVSGTTRATSSGFVGGVSPLRLHAGSCVSFGVALPNADYMTVCPRLARVRHGMVQFGVRGPRVLLFPGRRLEAAATRCLQMQADPRVGGGGRPDGEQGGVDPSVPPSSSPSTPAPAPAPPSTPSPTPAPPTAATPAHPTAATPAPPTVATPAHPTEATPAPPSAATPAPPSAATPAHPTAATPAHPTVATPAHPTEATPAPPTAATPAPPSAATPAPPSAATPAPPSGTTPAPPSTATPTPLSTSGPVLLSTPASAPPSTPTPAPPSAAAPAPSSQPPAVLQDAAALQLQADSHWRVAATYLEMAQAASDPDASKAFARASVKQTDQAARLQERSERLREQLFVDQARGPVCRTLRKLKLLRDPDLQQNRSPPDFRRIFRPHPWRPRVDLGDALSLFWDDVVMRVIGSLPVPDPDGGIDSDDGEDEVTPGRLPLLYLMSSFGRGKTLFLREAAQYLHTAGDHDKTTRASRIVHGRHVVVLCVNFNGDFRVQTQEKAGLESRSDEFRSNFYLLLHVRILFNELAKMNDPAENFTLFLQHFYADYKLGRFSFSDVYAETRRLMVARANRGTRRDVVVLLVDEIAKLRTGVAGDLSEVLGLDISSCIRSECCALSDAGSGLGITCCTAMESSLMLAERLASGRPAEALNRIPPGSLLAQTLRLRDAMRLSAGGDSGFNWQQTGARRDAVRPESDHMAVALALTGGVVWRCAELLAIELRRNTRAPVQDMLDRVERQLVVDSTGKDLGFTSLWAKENAAVRDQVLAATFLAEDVSEGSLVVDVEDRDELPVKEKDNADPSDPGQSELMRKEVLVRRAEVATEVWKQFKNPGLDRLTWGNAVSLGILSCGRALKFTPAMIPLVLLHALHDNVESSPSGLWSALRALTRSASVSAEGEKDGEGNKLRAAVKYDWCGWELFLLRWEHLISCARALRPAGWRSITIGALYGRPPQSPCFQGPSPLLHKVLVDATVARSGVVFLAGAGEQEQDASAITLNDLLAGHVKEDEMLRTVYKLRNGAASVDGVCFYRALNYVPGVATRGELVAVFIQGKHSIPTAATSFGKKDVEDSLSVLSLLYGDADQQATTLFGNQTILAKWQRRSVFLFACTRKVSPTTRELAGPWAAQTLVLGERDLERLLGATLFYLARALYLLHPQGPTRSSRPQPPGTAAGA</sequence>
<dbReference type="Proteomes" id="UP000798662">
    <property type="component" value="Chromosome 2"/>
</dbReference>
<accession>A0ACC3C671</accession>
<comment type="caution">
    <text evidence="1">The sequence shown here is derived from an EMBL/GenBank/DDBJ whole genome shotgun (WGS) entry which is preliminary data.</text>
</comment>
<name>A0ACC3C671_PYRYE</name>
<protein>
    <submittedName>
        <fullName evidence="1">Uncharacterized protein</fullName>
    </submittedName>
</protein>
<reference evidence="1" key="1">
    <citation type="submission" date="2019-11" db="EMBL/GenBank/DDBJ databases">
        <title>Nori genome reveals adaptations in red seaweeds to the harsh intertidal environment.</title>
        <authorList>
            <person name="Wang D."/>
            <person name="Mao Y."/>
        </authorList>
    </citation>
    <scope>NUCLEOTIDE SEQUENCE</scope>
    <source>
        <tissue evidence="1">Gametophyte</tissue>
    </source>
</reference>
<evidence type="ECO:0000313" key="1">
    <source>
        <dbReference type="EMBL" id="KAK1865819.1"/>
    </source>
</evidence>
<keyword evidence="2" id="KW-1185">Reference proteome</keyword>
<gene>
    <name evidence="1" type="ORF">I4F81_008342</name>
</gene>
<dbReference type="EMBL" id="CM020619">
    <property type="protein sequence ID" value="KAK1865819.1"/>
    <property type="molecule type" value="Genomic_DNA"/>
</dbReference>